<dbReference type="AlphaFoldDB" id="A0A4Z1BLL5"/>
<evidence type="ECO:0000313" key="4">
    <source>
        <dbReference type="EMBL" id="TGN26620.1"/>
    </source>
</evidence>
<feature type="chain" id="PRO_5021490428" evidence="2">
    <location>
        <begin position="19"/>
        <end position="285"/>
    </location>
</feature>
<protein>
    <submittedName>
        <fullName evidence="4">T9SS type A sorting domain-containing protein</fullName>
    </submittedName>
</protein>
<evidence type="ECO:0000259" key="3">
    <source>
        <dbReference type="Pfam" id="PF18962"/>
    </source>
</evidence>
<name>A0A4Z1BLL5_9FLAO</name>
<dbReference type="Pfam" id="PF18962">
    <property type="entry name" value="Por_Secre_tail"/>
    <property type="match status" value="1"/>
</dbReference>
<feature type="domain" description="Secretion system C-terminal sorting" evidence="3">
    <location>
        <begin position="216"/>
        <end position="283"/>
    </location>
</feature>
<dbReference type="InterPro" id="IPR026444">
    <property type="entry name" value="Secre_tail"/>
</dbReference>
<dbReference type="InterPro" id="IPR008979">
    <property type="entry name" value="Galactose-bd-like_sf"/>
</dbReference>
<evidence type="ECO:0000256" key="2">
    <source>
        <dbReference type="SAM" id="SignalP"/>
    </source>
</evidence>
<sequence length="285" mass="32267">MKSTFTTLLSMLSFCAYAQINNNVATEKQTVLLQKSIQEITLPYAYGFETEDLDGWTTINNGTGKIWERVKFTGPQVGPSEGEYYMRYNYSSTDPANTWMFSRPIKLTAGQKIKISYDHRTAGKSAGMSESYKLTIGKGATIADQTTILLQKDKFFTADNKYETVEVEYTATETGEYNLGFHCYSDKFMWTLMIDNIKIESLSLSIGELNKVENKVYPNPTSDFINFSTKSIIKEVKIFDLTGKQLLYIREASSGKIDVQGLKEGVYIVQANIEGVQINRKFIKK</sequence>
<dbReference type="NCBIfam" id="TIGR04183">
    <property type="entry name" value="Por_Secre_tail"/>
    <property type="match status" value="1"/>
</dbReference>
<gene>
    <name evidence="4" type="ORF">E4J94_09210</name>
</gene>
<dbReference type="Gene3D" id="2.60.120.200">
    <property type="match status" value="1"/>
</dbReference>
<comment type="caution">
    <text evidence="4">The sequence shown here is derived from an EMBL/GenBank/DDBJ whole genome shotgun (WGS) entry which is preliminary data.</text>
</comment>
<dbReference type="OrthoDB" id="975384at2"/>
<keyword evidence="1 2" id="KW-0732">Signal</keyword>
<dbReference type="EMBL" id="SRPE01000006">
    <property type="protein sequence ID" value="TGN26620.1"/>
    <property type="molecule type" value="Genomic_DNA"/>
</dbReference>
<evidence type="ECO:0000313" key="5">
    <source>
        <dbReference type="Proteomes" id="UP000297998"/>
    </source>
</evidence>
<reference evidence="4 5" key="1">
    <citation type="submission" date="2019-03" db="EMBL/GenBank/DDBJ databases">
        <title>Empedobacter tilapiae sp. nov., isolated from an intestine of Nile tilapia Oreochromis niloticus.</title>
        <authorList>
            <person name="Kim Y.-O."/>
            <person name="Yoon J.-H."/>
        </authorList>
    </citation>
    <scope>NUCLEOTIDE SEQUENCE [LARGE SCALE GENOMIC DNA]</scope>
    <source>
        <strain evidence="4 5">MRS2</strain>
    </source>
</reference>
<keyword evidence="5" id="KW-1185">Reference proteome</keyword>
<feature type="signal peptide" evidence="2">
    <location>
        <begin position="1"/>
        <end position="18"/>
    </location>
</feature>
<dbReference type="SUPFAM" id="SSF49785">
    <property type="entry name" value="Galactose-binding domain-like"/>
    <property type="match status" value="1"/>
</dbReference>
<dbReference type="Proteomes" id="UP000297998">
    <property type="component" value="Unassembled WGS sequence"/>
</dbReference>
<proteinExistence type="predicted"/>
<dbReference type="NCBIfam" id="NF038128">
    <property type="entry name" value="choice_anch_J"/>
    <property type="match status" value="1"/>
</dbReference>
<dbReference type="RefSeq" id="WP_135835529.1">
    <property type="nucleotide sequence ID" value="NZ_CAUQWU010000004.1"/>
</dbReference>
<accession>A0A4Z1BLL5</accession>
<organism evidence="4 5">
    <name type="scientific">Empedobacter tilapiae</name>
    <dbReference type="NCBI Taxonomy" id="2491114"/>
    <lineage>
        <taxon>Bacteria</taxon>
        <taxon>Pseudomonadati</taxon>
        <taxon>Bacteroidota</taxon>
        <taxon>Flavobacteriia</taxon>
        <taxon>Flavobacteriales</taxon>
        <taxon>Weeksellaceae</taxon>
        <taxon>Empedobacter</taxon>
    </lineage>
</organism>
<evidence type="ECO:0000256" key="1">
    <source>
        <dbReference type="ARBA" id="ARBA00022729"/>
    </source>
</evidence>